<evidence type="ECO:0000256" key="4">
    <source>
        <dbReference type="ARBA" id="ARBA00022490"/>
    </source>
</evidence>
<protein>
    <recommendedName>
        <fullName evidence="3 5">Regulatory protein RecX</fullName>
    </recommendedName>
</protein>
<reference evidence="9 10" key="1">
    <citation type="submission" date="2021-04" db="EMBL/GenBank/DDBJ databases">
        <title>The genome sequence of type strain Ideonella paludis KCTC 32238.</title>
        <authorList>
            <person name="Liu Y."/>
        </authorList>
    </citation>
    <scope>NUCLEOTIDE SEQUENCE [LARGE SCALE GENOMIC DNA]</scope>
    <source>
        <strain evidence="9 10">KCTC 32238</strain>
    </source>
</reference>
<accession>A0ABS5DSB3</accession>
<comment type="function">
    <text evidence="5">Modulates RecA activity.</text>
</comment>
<evidence type="ECO:0000259" key="8">
    <source>
        <dbReference type="Pfam" id="PF21981"/>
    </source>
</evidence>
<dbReference type="InterPro" id="IPR036388">
    <property type="entry name" value="WH-like_DNA-bd_sf"/>
</dbReference>
<dbReference type="Pfam" id="PF21981">
    <property type="entry name" value="RecX_HTH3"/>
    <property type="match status" value="1"/>
</dbReference>
<evidence type="ECO:0000259" key="7">
    <source>
        <dbReference type="Pfam" id="PF02631"/>
    </source>
</evidence>
<dbReference type="HAMAP" id="MF_01114">
    <property type="entry name" value="RecX"/>
    <property type="match status" value="1"/>
</dbReference>
<feature type="domain" description="RecX second three-helical" evidence="7">
    <location>
        <begin position="88"/>
        <end position="118"/>
    </location>
</feature>
<proteinExistence type="inferred from homology"/>
<dbReference type="RefSeq" id="WP_210805551.1">
    <property type="nucleotide sequence ID" value="NZ_JAGQDG010000001.1"/>
</dbReference>
<evidence type="ECO:0000313" key="10">
    <source>
        <dbReference type="Proteomes" id="UP000672097"/>
    </source>
</evidence>
<evidence type="ECO:0000256" key="2">
    <source>
        <dbReference type="ARBA" id="ARBA00009695"/>
    </source>
</evidence>
<evidence type="ECO:0000256" key="3">
    <source>
        <dbReference type="ARBA" id="ARBA00018111"/>
    </source>
</evidence>
<dbReference type="Pfam" id="PF02631">
    <property type="entry name" value="RecX_HTH2"/>
    <property type="match status" value="1"/>
</dbReference>
<name>A0ABS5DSB3_9BURK</name>
<evidence type="ECO:0000256" key="5">
    <source>
        <dbReference type="HAMAP-Rule" id="MF_01114"/>
    </source>
</evidence>
<evidence type="ECO:0000256" key="1">
    <source>
        <dbReference type="ARBA" id="ARBA00004496"/>
    </source>
</evidence>
<sequence>MAGHCPLLSLKAQALALLARREYSRSELQTRLLAHARKRAAAAAEAPAVDPWDHEAAAAQPQEAPSAEALHAEVDAVLDWLASRQYQSDTRFVETRVNARAARHGERRIRHELAQHGLTLDADTAQQLRSTEVQRAHEVWLKRFGVVATEAHERARQMRFLAARGFSAESVRRVVGGRDPDEE</sequence>
<dbReference type="PANTHER" id="PTHR33602:SF1">
    <property type="entry name" value="REGULATORY PROTEIN RECX FAMILY PROTEIN"/>
    <property type="match status" value="1"/>
</dbReference>
<dbReference type="EMBL" id="JAGQDG010000001">
    <property type="protein sequence ID" value="MBQ0934048.1"/>
    <property type="molecule type" value="Genomic_DNA"/>
</dbReference>
<keyword evidence="4 5" id="KW-0963">Cytoplasm</keyword>
<organism evidence="9 10">
    <name type="scientific">Ideonella paludis</name>
    <dbReference type="NCBI Taxonomy" id="1233411"/>
    <lineage>
        <taxon>Bacteria</taxon>
        <taxon>Pseudomonadati</taxon>
        <taxon>Pseudomonadota</taxon>
        <taxon>Betaproteobacteria</taxon>
        <taxon>Burkholderiales</taxon>
        <taxon>Sphaerotilaceae</taxon>
        <taxon>Ideonella</taxon>
    </lineage>
</organism>
<dbReference type="InterPro" id="IPR053925">
    <property type="entry name" value="RecX_HTH_3rd"/>
</dbReference>
<dbReference type="PANTHER" id="PTHR33602">
    <property type="entry name" value="REGULATORY PROTEIN RECX FAMILY PROTEIN"/>
    <property type="match status" value="1"/>
</dbReference>
<gene>
    <name evidence="5" type="primary">recX</name>
    <name evidence="9" type="ORF">KAK11_01825</name>
</gene>
<comment type="caution">
    <text evidence="9">The sequence shown here is derived from an EMBL/GenBank/DDBJ whole genome shotgun (WGS) entry which is preliminary data.</text>
</comment>
<dbReference type="InterPro" id="IPR003783">
    <property type="entry name" value="Regulatory_RecX"/>
</dbReference>
<feature type="region of interest" description="Disordered" evidence="6">
    <location>
        <begin position="44"/>
        <end position="66"/>
    </location>
</feature>
<comment type="subcellular location">
    <subcellularLocation>
        <location evidence="1 5">Cytoplasm</location>
    </subcellularLocation>
</comment>
<dbReference type="Proteomes" id="UP000672097">
    <property type="component" value="Unassembled WGS sequence"/>
</dbReference>
<feature type="domain" description="RecX third three-helical" evidence="8">
    <location>
        <begin position="132"/>
        <end position="175"/>
    </location>
</feature>
<evidence type="ECO:0000313" key="9">
    <source>
        <dbReference type="EMBL" id="MBQ0934048.1"/>
    </source>
</evidence>
<dbReference type="InterPro" id="IPR053924">
    <property type="entry name" value="RecX_HTH_2nd"/>
</dbReference>
<dbReference type="Gene3D" id="1.10.10.10">
    <property type="entry name" value="Winged helix-like DNA-binding domain superfamily/Winged helix DNA-binding domain"/>
    <property type="match status" value="3"/>
</dbReference>
<feature type="compositionally biased region" description="Low complexity" evidence="6">
    <location>
        <begin position="57"/>
        <end position="66"/>
    </location>
</feature>
<keyword evidence="10" id="KW-1185">Reference proteome</keyword>
<evidence type="ECO:0000256" key="6">
    <source>
        <dbReference type="SAM" id="MobiDB-lite"/>
    </source>
</evidence>
<comment type="similarity">
    <text evidence="2 5">Belongs to the RecX family.</text>
</comment>